<dbReference type="SUPFAM" id="SSF160631">
    <property type="entry name" value="SMI1/KNR4-like"/>
    <property type="match status" value="1"/>
</dbReference>
<sequence>MIEKLRARAWDPGLRFDTADVPAAWVAERHGGDRVERPRGDIVGYCSGGMIRFKARAGEVAAYYAGAPRGPLFPPITLTEVEGAERRIGRRLPELLRRVYTEVADGGFGPDGGLASLTEGNRAPGHRSDWPSAVRAHERDRAAGLPASWLHLASGGCTMRWHVSLLAIDNPVLLHDADGWDPDQGQDPHDGLCHATASLRRWLWTWAGGGNVWDEALDRHLPGPW</sequence>
<evidence type="ECO:0000313" key="3">
    <source>
        <dbReference type="Proteomes" id="UP000251891"/>
    </source>
</evidence>
<proteinExistence type="predicted"/>
<accession>A0A365GVX4</accession>
<dbReference type="AlphaFoldDB" id="A0A365GVX4"/>
<evidence type="ECO:0000313" key="2">
    <source>
        <dbReference type="EMBL" id="RAY10981.1"/>
    </source>
</evidence>
<dbReference type="InterPro" id="IPR037883">
    <property type="entry name" value="Knr4/Smi1-like_sf"/>
</dbReference>
<feature type="region of interest" description="Disordered" evidence="1">
    <location>
        <begin position="111"/>
        <end position="132"/>
    </location>
</feature>
<keyword evidence="3" id="KW-1185">Reference proteome</keyword>
<dbReference type="Proteomes" id="UP000251891">
    <property type="component" value="Unassembled WGS sequence"/>
</dbReference>
<comment type="caution">
    <text evidence="2">The sequence shown here is derived from an EMBL/GenBank/DDBJ whole genome shotgun (WGS) entry which is preliminary data.</text>
</comment>
<protein>
    <recommendedName>
        <fullName evidence="4">SMI1/KNR4 family protein</fullName>
    </recommendedName>
</protein>
<name>A0A365GVX4_9ACTN</name>
<organism evidence="2 3">
    <name type="scientific">Actinomadura craniellae</name>
    <dbReference type="NCBI Taxonomy" id="2231787"/>
    <lineage>
        <taxon>Bacteria</taxon>
        <taxon>Bacillati</taxon>
        <taxon>Actinomycetota</taxon>
        <taxon>Actinomycetes</taxon>
        <taxon>Streptosporangiales</taxon>
        <taxon>Thermomonosporaceae</taxon>
        <taxon>Actinomadura</taxon>
    </lineage>
</organism>
<dbReference type="OrthoDB" id="159453at2"/>
<reference evidence="2 3" key="1">
    <citation type="submission" date="2018-06" db="EMBL/GenBank/DDBJ databases">
        <title>Actinomadura craniellae sp. nov. isolated from marine sponge Craniella sp.</title>
        <authorList>
            <person name="Li L."/>
            <person name="Xu Q.H."/>
            <person name="Lin H.W."/>
            <person name="Lu Y.H."/>
        </authorList>
    </citation>
    <scope>NUCLEOTIDE SEQUENCE [LARGE SCALE GENOMIC DNA]</scope>
    <source>
        <strain evidence="2 3">LHW63021</strain>
    </source>
</reference>
<evidence type="ECO:0000256" key="1">
    <source>
        <dbReference type="SAM" id="MobiDB-lite"/>
    </source>
</evidence>
<dbReference type="EMBL" id="QLYX01000023">
    <property type="protein sequence ID" value="RAY10981.1"/>
    <property type="molecule type" value="Genomic_DNA"/>
</dbReference>
<evidence type="ECO:0008006" key="4">
    <source>
        <dbReference type="Google" id="ProtNLM"/>
    </source>
</evidence>
<gene>
    <name evidence="2" type="ORF">DPM19_32885</name>
</gene>